<protein>
    <submittedName>
        <fullName evidence="3">Uncharacterized protein</fullName>
    </submittedName>
</protein>
<sequence>MTDPRTPALIRHFTSAVLTALIGLTPTACHVADKGTGNDPTPPPVLCQDDRCRWADTDPPPPAEEPPPVECTGNGPDARCRWSNTDREVTS</sequence>
<dbReference type="GeneID" id="95392233"/>
<accession>A0A7W5VEC7</accession>
<feature type="compositionally biased region" description="Pro residues" evidence="1">
    <location>
        <begin position="58"/>
        <end position="69"/>
    </location>
</feature>
<comment type="caution">
    <text evidence="3">The sequence shown here is derived from an EMBL/GenBank/DDBJ whole genome shotgun (WGS) entry which is preliminary data.</text>
</comment>
<organism evidence="3 4">
    <name type="scientific">Nonomuraea dietziae</name>
    <dbReference type="NCBI Taxonomy" id="65515"/>
    <lineage>
        <taxon>Bacteria</taxon>
        <taxon>Bacillati</taxon>
        <taxon>Actinomycetota</taxon>
        <taxon>Actinomycetes</taxon>
        <taxon>Streptosporangiales</taxon>
        <taxon>Streptosporangiaceae</taxon>
        <taxon>Nonomuraea</taxon>
    </lineage>
</organism>
<dbReference type="Proteomes" id="UP000579945">
    <property type="component" value="Unassembled WGS sequence"/>
</dbReference>
<feature type="chain" id="PRO_5030892009" evidence="2">
    <location>
        <begin position="32"/>
        <end position="91"/>
    </location>
</feature>
<dbReference type="RefSeq" id="WP_183654229.1">
    <property type="nucleotide sequence ID" value="NZ_BAAAXX010000019.1"/>
</dbReference>
<feature type="region of interest" description="Disordered" evidence="1">
    <location>
        <begin position="55"/>
        <end position="91"/>
    </location>
</feature>
<evidence type="ECO:0000256" key="1">
    <source>
        <dbReference type="SAM" id="MobiDB-lite"/>
    </source>
</evidence>
<reference evidence="3 4" key="1">
    <citation type="submission" date="2020-08" db="EMBL/GenBank/DDBJ databases">
        <title>Sequencing the genomes of 1000 actinobacteria strains.</title>
        <authorList>
            <person name="Klenk H.-P."/>
        </authorList>
    </citation>
    <scope>NUCLEOTIDE SEQUENCE [LARGE SCALE GENOMIC DNA]</scope>
    <source>
        <strain evidence="3 4">DSM 44320</strain>
    </source>
</reference>
<proteinExistence type="predicted"/>
<evidence type="ECO:0000313" key="3">
    <source>
        <dbReference type="EMBL" id="MBB3730069.1"/>
    </source>
</evidence>
<dbReference type="EMBL" id="JACIBV010000001">
    <property type="protein sequence ID" value="MBB3730069.1"/>
    <property type="molecule type" value="Genomic_DNA"/>
</dbReference>
<keyword evidence="4" id="KW-1185">Reference proteome</keyword>
<gene>
    <name evidence="3" type="ORF">FHR33_005929</name>
</gene>
<evidence type="ECO:0000256" key="2">
    <source>
        <dbReference type="SAM" id="SignalP"/>
    </source>
</evidence>
<feature type="compositionally biased region" description="Basic and acidic residues" evidence="1">
    <location>
        <begin position="78"/>
        <end position="91"/>
    </location>
</feature>
<name>A0A7W5VEC7_9ACTN</name>
<evidence type="ECO:0000313" key="4">
    <source>
        <dbReference type="Proteomes" id="UP000579945"/>
    </source>
</evidence>
<feature type="signal peptide" evidence="2">
    <location>
        <begin position="1"/>
        <end position="31"/>
    </location>
</feature>
<keyword evidence="2" id="KW-0732">Signal</keyword>
<dbReference type="AlphaFoldDB" id="A0A7W5VEC7"/>